<evidence type="ECO:0000313" key="5">
    <source>
        <dbReference type="Proteomes" id="UP000236737"/>
    </source>
</evidence>
<dbReference type="Pfam" id="PF18962">
    <property type="entry name" value="Por_Secre_tail"/>
    <property type="match status" value="1"/>
</dbReference>
<dbReference type="InterPro" id="IPR026444">
    <property type="entry name" value="Secre_tail"/>
</dbReference>
<keyword evidence="1" id="KW-0732">Signal</keyword>
<feature type="domain" description="HYR" evidence="3">
    <location>
        <begin position="271"/>
        <end position="355"/>
    </location>
</feature>
<proteinExistence type="predicted"/>
<sequence length="649" mass="67343">TLTRTWTATDVASNSSSKTQVITVRDTTKPVLAGVPTNTTANCATIPAAAKPIASDNCDANPVVTLVQTSTQTIAGVGHYNYAITRIWTATDVAGNHSSGTQVITVSDTAAPVLAGVPADVTASCNTIPVVTTPIASDICDASPVIAMVETSTQTSTGVGHYNYAITRVWTATDVTGNHSSGAQVITVRDTEAPVLAGVPADVTASCNTIPVVTTAIASDICDASPVIALVETSTQTSTGVGHYNYTITRVWTATDAVGNYNIGNQVITVRDVAAPVITKCAPSVTVSPNSAGCKSILIDYRYAVVANDNCSSVTLTQTPVAGANLPLGMNTITITAKDESGNSTTCNFVVTVATSLALTVTNSNPQLYYGYSLDQSSIITGIPTGGLAPYTVIITMNKLDMSSRPLSCNVVSSSGDESWIPNLGANSATALSSSINYTCPTSGSQTAAPISTAKNVPAGGSYSVTATLMADAKFTVTVIDANGCSISKTTWVYSEDDRCFAGSSGNAKVKICHRTGNSNDPCHELCVDQSAVAAHLAHGDYIGSCLPLCATPTIHTKVVKIDKKSDEIAAFDVTAYPNPTDHQFNLIIKGGNDEKVEVLLYDALGRMVKHIDNSDGQQIKFGEGLPTGIYIAIVSQGSNQKTIRLIKE</sequence>
<dbReference type="InterPro" id="IPR003410">
    <property type="entry name" value="HYR_dom"/>
</dbReference>
<dbReference type="EMBL" id="FNVP01000021">
    <property type="protein sequence ID" value="SEG51935.1"/>
    <property type="molecule type" value="Genomic_DNA"/>
</dbReference>
<accession>A0A1H6AV50</accession>
<feature type="non-terminal residue" evidence="4">
    <location>
        <position position="1"/>
    </location>
</feature>
<dbReference type="PROSITE" id="PS50825">
    <property type="entry name" value="HYR"/>
    <property type="match status" value="1"/>
</dbReference>
<keyword evidence="5" id="KW-1185">Reference proteome</keyword>
<evidence type="ECO:0000259" key="3">
    <source>
        <dbReference type="PROSITE" id="PS50825"/>
    </source>
</evidence>
<dbReference type="Pfam" id="PF02494">
    <property type="entry name" value="HYR"/>
    <property type="match status" value="1"/>
</dbReference>
<reference evidence="5" key="1">
    <citation type="submission" date="2016-10" db="EMBL/GenBank/DDBJ databases">
        <authorList>
            <person name="Varghese N."/>
            <person name="Submissions S."/>
        </authorList>
    </citation>
    <scope>NUCLEOTIDE SEQUENCE [LARGE SCALE GENOMIC DNA]</scope>
    <source>
        <strain evidence="5">CGMCC 1.9230</strain>
    </source>
</reference>
<dbReference type="NCBIfam" id="TIGR04183">
    <property type="entry name" value="Por_Secre_tail"/>
    <property type="match status" value="1"/>
</dbReference>
<evidence type="ECO:0000256" key="2">
    <source>
        <dbReference type="ARBA" id="ARBA00022737"/>
    </source>
</evidence>
<dbReference type="PANTHER" id="PTHR24273">
    <property type="entry name" value="FI04643P-RELATED"/>
    <property type="match status" value="1"/>
</dbReference>
<organism evidence="4 5">
    <name type="scientific">Flavobacterium urumqiense</name>
    <dbReference type="NCBI Taxonomy" id="935224"/>
    <lineage>
        <taxon>Bacteria</taxon>
        <taxon>Pseudomonadati</taxon>
        <taxon>Bacteroidota</taxon>
        <taxon>Flavobacteriia</taxon>
        <taxon>Flavobacteriales</taxon>
        <taxon>Flavobacteriaceae</taxon>
        <taxon>Flavobacterium</taxon>
    </lineage>
</organism>
<evidence type="ECO:0000313" key="4">
    <source>
        <dbReference type="EMBL" id="SEG51935.1"/>
    </source>
</evidence>
<dbReference type="RefSeq" id="WP_146059570.1">
    <property type="nucleotide sequence ID" value="NZ_FNVP01000021.1"/>
</dbReference>
<name>A0A1H6AV50_9FLAO</name>
<dbReference type="Proteomes" id="UP000236737">
    <property type="component" value="Unassembled WGS sequence"/>
</dbReference>
<dbReference type="PANTHER" id="PTHR24273:SF32">
    <property type="entry name" value="HYALIN"/>
    <property type="match status" value="1"/>
</dbReference>
<dbReference type="AlphaFoldDB" id="A0A1H6AV50"/>
<protein>
    <submittedName>
        <fullName evidence="4">Por secretion system C-terminal sorting domain-containing protein</fullName>
    </submittedName>
</protein>
<keyword evidence="2" id="KW-0677">Repeat</keyword>
<gene>
    <name evidence="4" type="ORF">SAMN04488130_1219</name>
</gene>
<evidence type="ECO:0000256" key="1">
    <source>
        <dbReference type="ARBA" id="ARBA00022729"/>
    </source>
</evidence>
<dbReference type="OrthoDB" id="1121493at2"/>